<feature type="region of interest" description="Disordered" evidence="1">
    <location>
        <begin position="1"/>
        <end position="71"/>
    </location>
</feature>
<sequence length="316" mass="34815">MVLSSDELANDVAGAGASPRPTVPEIDVSRASTFHAVVSSSVNQTDPQRNTTRPEDVPRQRYGRGNDARRRLEEAWVERRKVLGPKCLEFAAGPFADGERLSAFSVPQRGTPTGDKRSRSPTDQQKHEGRLTRRSPPSSRRSRKSWLEQLGPRWHDSWSKQGTTPAPGKQANQRAQTNQNVTKIFRQTLVGGTRLNGGGGARAGRRHGGGNRRQPGRQARLEKKAVPSSWAEVTNPCKPGSQSRNAGTRKWRTLDSGEVPRSAQEETLPGTRPNIQQKAPKSKQVEVMGEVGQFEADAVRPMLIAKCHTDLCRTKI</sequence>
<dbReference type="EMBL" id="JBICBT010000290">
    <property type="protein sequence ID" value="KAL3118197.1"/>
    <property type="molecule type" value="Genomic_DNA"/>
</dbReference>
<proteinExistence type="predicted"/>
<evidence type="ECO:0000313" key="3">
    <source>
        <dbReference type="Proteomes" id="UP001620626"/>
    </source>
</evidence>
<keyword evidence="3" id="KW-1185">Reference proteome</keyword>
<dbReference type="AlphaFoldDB" id="A0ABD2LTK0"/>
<accession>A0ABD2LTK0</accession>
<feature type="region of interest" description="Disordered" evidence="1">
    <location>
        <begin position="101"/>
        <end position="284"/>
    </location>
</feature>
<dbReference type="Proteomes" id="UP001620626">
    <property type="component" value="Unassembled WGS sequence"/>
</dbReference>
<feature type="compositionally biased region" description="Basic and acidic residues" evidence="1">
    <location>
        <begin position="52"/>
        <end position="71"/>
    </location>
</feature>
<comment type="caution">
    <text evidence="2">The sequence shown here is derived from an EMBL/GenBank/DDBJ whole genome shotgun (WGS) entry which is preliminary data.</text>
</comment>
<reference evidence="2 3" key="1">
    <citation type="submission" date="2024-10" db="EMBL/GenBank/DDBJ databases">
        <authorList>
            <person name="Kim D."/>
        </authorList>
    </citation>
    <scope>NUCLEOTIDE SEQUENCE [LARGE SCALE GENOMIC DNA]</scope>
    <source>
        <strain evidence="2">BH-2024</strain>
    </source>
</reference>
<evidence type="ECO:0000313" key="2">
    <source>
        <dbReference type="EMBL" id="KAL3118197.1"/>
    </source>
</evidence>
<organism evidence="2 3">
    <name type="scientific">Heterodera trifolii</name>
    <dbReference type="NCBI Taxonomy" id="157864"/>
    <lineage>
        <taxon>Eukaryota</taxon>
        <taxon>Metazoa</taxon>
        <taxon>Ecdysozoa</taxon>
        <taxon>Nematoda</taxon>
        <taxon>Chromadorea</taxon>
        <taxon>Rhabditida</taxon>
        <taxon>Tylenchina</taxon>
        <taxon>Tylenchomorpha</taxon>
        <taxon>Tylenchoidea</taxon>
        <taxon>Heteroderidae</taxon>
        <taxon>Heteroderinae</taxon>
        <taxon>Heterodera</taxon>
    </lineage>
</organism>
<name>A0ABD2LTK0_9BILA</name>
<feature type="compositionally biased region" description="Polar residues" evidence="1">
    <location>
        <begin position="38"/>
        <end position="51"/>
    </location>
</feature>
<evidence type="ECO:0000256" key="1">
    <source>
        <dbReference type="SAM" id="MobiDB-lite"/>
    </source>
</evidence>
<gene>
    <name evidence="2" type="ORF">niasHT_004079</name>
</gene>
<feature type="compositionally biased region" description="Polar residues" evidence="1">
    <location>
        <begin position="159"/>
        <end position="182"/>
    </location>
</feature>
<protein>
    <submittedName>
        <fullName evidence="2">Uncharacterized protein</fullName>
    </submittedName>
</protein>
<feature type="compositionally biased region" description="Basic and acidic residues" evidence="1">
    <location>
        <begin position="114"/>
        <end position="131"/>
    </location>
</feature>